<dbReference type="CDD" id="cd05327">
    <property type="entry name" value="retinol-DH_like_SDR_c_like"/>
    <property type="match status" value="1"/>
</dbReference>
<dbReference type="PANTHER" id="PTHR43157:SF31">
    <property type="entry name" value="PHOSPHATIDYLINOSITOL-GLYCAN BIOSYNTHESIS CLASS F PROTEIN"/>
    <property type="match status" value="1"/>
</dbReference>
<dbReference type="PANTHER" id="PTHR43157">
    <property type="entry name" value="PHOSPHATIDYLINOSITOL-GLYCAN BIOSYNTHESIS CLASS F PROTEIN-RELATED"/>
    <property type="match status" value="1"/>
</dbReference>
<dbReference type="Pfam" id="PF00106">
    <property type="entry name" value="adh_short"/>
    <property type="match status" value="1"/>
</dbReference>
<comment type="caution">
    <text evidence="2">The sequence shown here is derived from an EMBL/GenBank/DDBJ whole genome shotgun (WGS) entry which is preliminary data.</text>
</comment>
<accession>A0A9W6Q0L2</accession>
<dbReference type="GO" id="GO:0016491">
    <property type="term" value="F:oxidoreductase activity"/>
    <property type="evidence" value="ECO:0007669"/>
    <property type="project" value="UniProtKB-KW"/>
</dbReference>
<evidence type="ECO:0000256" key="1">
    <source>
        <dbReference type="ARBA" id="ARBA00023002"/>
    </source>
</evidence>
<dbReference type="InterPro" id="IPR036291">
    <property type="entry name" value="NAD(P)-bd_dom_sf"/>
</dbReference>
<keyword evidence="3" id="KW-1185">Reference proteome</keyword>
<dbReference type="EMBL" id="BSRZ01000012">
    <property type="protein sequence ID" value="GLW66087.1"/>
    <property type="molecule type" value="Genomic_DNA"/>
</dbReference>
<dbReference type="InterPro" id="IPR002347">
    <property type="entry name" value="SDR_fam"/>
</dbReference>
<sequence>MREPLASSTVAVERLNAAGNTRSSSKCRVADVQAWAHGAQRDSALVSAYFAVMPKNARTRRWTAADLPDLTGRTAVVTGANSGIGLAAVDALARAGAHVVLAVRDTGRGEAAAATVRGARGTLEVRRLDLADLASVREFAASWDGDLDLLINNAGVMAVPEAVTKDGFEMQFGTNHLGHFALTNLLLPHITDRVVTVASSAHRLPGARIHFENLNLTGEYSPFRAYAQSKLANLLFTLELQRRLAAAGSPVRALAAHPGWSATNLQNRDANPLRRIGAQIGNRIIAQDSKAGALPTLYAAVQDLPGASYVGPSGPGEIRGTPTLVGRSPAASDPETARRLWAVSEELTGVTFPDRLRSTASSPERAH</sequence>
<dbReference type="Gene3D" id="3.40.50.720">
    <property type="entry name" value="NAD(P)-binding Rossmann-like Domain"/>
    <property type="match status" value="1"/>
</dbReference>
<evidence type="ECO:0000313" key="2">
    <source>
        <dbReference type="EMBL" id="GLW66087.1"/>
    </source>
</evidence>
<gene>
    <name evidence="2" type="ORF">Arub01_43310</name>
</gene>
<dbReference type="SUPFAM" id="SSF51735">
    <property type="entry name" value="NAD(P)-binding Rossmann-fold domains"/>
    <property type="match status" value="1"/>
</dbReference>
<proteinExistence type="predicted"/>
<dbReference type="NCBIfam" id="NF004846">
    <property type="entry name" value="PRK06197.1"/>
    <property type="match status" value="1"/>
</dbReference>
<keyword evidence="1" id="KW-0560">Oxidoreductase</keyword>
<reference evidence="2" key="1">
    <citation type="submission" date="2023-02" db="EMBL/GenBank/DDBJ databases">
        <title>Actinomadura rubrobrunea NBRC 14622.</title>
        <authorList>
            <person name="Ichikawa N."/>
            <person name="Sato H."/>
            <person name="Tonouchi N."/>
        </authorList>
    </citation>
    <scope>NUCLEOTIDE SEQUENCE</scope>
    <source>
        <strain evidence="2">NBRC 14622</strain>
    </source>
</reference>
<dbReference type="PRINTS" id="PR00081">
    <property type="entry name" value="GDHRDH"/>
</dbReference>
<organism evidence="2 3">
    <name type="scientific">Actinomadura rubrobrunea</name>
    <dbReference type="NCBI Taxonomy" id="115335"/>
    <lineage>
        <taxon>Bacteria</taxon>
        <taxon>Bacillati</taxon>
        <taxon>Actinomycetota</taxon>
        <taxon>Actinomycetes</taxon>
        <taxon>Streptosporangiales</taxon>
        <taxon>Thermomonosporaceae</taxon>
        <taxon>Actinomadura</taxon>
    </lineage>
</organism>
<dbReference type="Proteomes" id="UP001165124">
    <property type="component" value="Unassembled WGS sequence"/>
</dbReference>
<protein>
    <submittedName>
        <fullName evidence="2">Short-chain dehydrogenase/reductase</fullName>
    </submittedName>
</protein>
<dbReference type="AlphaFoldDB" id="A0A9W6Q0L2"/>
<name>A0A9W6Q0L2_9ACTN</name>
<evidence type="ECO:0000313" key="3">
    <source>
        <dbReference type="Proteomes" id="UP001165124"/>
    </source>
</evidence>